<comment type="subcellular location">
    <subcellularLocation>
        <location evidence="1">Membrane</location>
        <topology evidence="1">Multi-pass membrane protein</topology>
    </subcellularLocation>
</comment>
<feature type="transmembrane region" description="Helical" evidence="5">
    <location>
        <begin position="140"/>
        <end position="165"/>
    </location>
</feature>
<feature type="transmembrane region" description="Helical" evidence="5">
    <location>
        <begin position="85"/>
        <end position="103"/>
    </location>
</feature>
<dbReference type="SUPFAM" id="SSF103473">
    <property type="entry name" value="MFS general substrate transporter"/>
    <property type="match status" value="1"/>
</dbReference>
<dbReference type="GO" id="GO:0030170">
    <property type="term" value="F:pyridoxal phosphate binding"/>
    <property type="evidence" value="ECO:0007669"/>
    <property type="project" value="InterPro"/>
</dbReference>
<evidence type="ECO:0000256" key="5">
    <source>
        <dbReference type="SAM" id="Phobius"/>
    </source>
</evidence>
<feature type="transmembrane region" description="Helical" evidence="5">
    <location>
        <begin position="312"/>
        <end position="330"/>
    </location>
</feature>
<comment type="similarity">
    <text evidence="2">Belongs to the major facilitator superfamily. Monocarboxylate porter (TC 2.A.1.13) family.</text>
</comment>
<evidence type="ECO:0000256" key="2">
    <source>
        <dbReference type="ARBA" id="ARBA00006727"/>
    </source>
</evidence>
<evidence type="ECO:0000259" key="6">
    <source>
        <dbReference type="PROSITE" id="PS50850"/>
    </source>
</evidence>
<feature type="transmembrane region" description="Helical" evidence="5">
    <location>
        <begin position="373"/>
        <end position="395"/>
    </location>
</feature>
<dbReference type="Pfam" id="PF07690">
    <property type="entry name" value="MFS_1"/>
    <property type="match status" value="1"/>
</dbReference>
<dbReference type="InterPro" id="IPR020846">
    <property type="entry name" value="MFS_dom"/>
</dbReference>
<dbReference type="OrthoDB" id="6509908at2759"/>
<dbReference type="GO" id="GO:0016020">
    <property type="term" value="C:membrane"/>
    <property type="evidence" value="ECO:0007669"/>
    <property type="project" value="UniProtKB-SubCell"/>
</dbReference>
<feature type="compositionally biased region" description="Polar residues" evidence="4">
    <location>
        <begin position="1"/>
        <end position="11"/>
    </location>
</feature>
<dbReference type="GO" id="GO:0022857">
    <property type="term" value="F:transmembrane transporter activity"/>
    <property type="evidence" value="ECO:0007669"/>
    <property type="project" value="InterPro"/>
</dbReference>
<keyword evidence="5" id="KW-0812">Transmembrane</keyword>
<dbReference type="InterPro" id="IPR050327">
    <property type="entry name" value="Proton-linked_MCT"/>
</dbReference>
<feature type="transmembrane region" description="Helical" evidence="5">
    <location>
        <begin position="281"/>
        <end position="300"/>
    </location>
</feature>
<name>A0A4S3JPH4_9EURO</name>
<evidence type="ECO:0000313" key="9">
    <source>
        <dbReference type="Proteomes" id="UP000308092"/>
    </source>
</evidence>
<dbReference type="VEuPathDB" id="FungiDB:EYZ11_002934"/>
<dbReference type="PANTHER" id="PTHR11360">
    <property type="entry name" value="MONOCARBOXYLATE TRANSPORTER"/>
    <property type="match status" value="1"/>
</dbReference>
<dbReference type="InterPro" id="IPR036259">
    <property type="entry name" value="MFS_trans_sf"/>
</dbReference>
<reference evidence="8 9" key="1">
    <citation type="submission" date="2019-03" db="EMBL/GenBank/DDBJ databases">
        <title>The genome sequence of a newly discovered highly antifungal drug resistant Aspergillus species, Aspergillus tanneri NIH 1004.</title>
        <authorList>
            <person name="Mounaud S."/>
            <person name="Singh I."/>
            <person name="Joardar V."/>
            <person name="Pakala S."/>
            <person name="Pakala S."/>
            <person name="Venepally P."/>
            <person name="Hoover J."/>
            <person name="Nierman W."/>
            <person name="Chung J."/>
            <person name="Losada L."/>
        </authorList>
    </citation>
    <scope>NUCLEOTIDE SEQUENCE [LARGE SCALE GENOMIC DNA]</scope>
    <source>
        <strain evidence="8 9">NIH1004</strain>
    </source>
</reference>
<keyword evidence="5" id="KW-0472">Membrane</keyword>
<evidence type="ECO:0000256" key="4">
    <source>
        <dbReference type="SAM" id="MobiDB-lite"/>
    </source>
</evidence>
<proteinExistence type="inferred from homology"/>
<dbReference type="PROSITE" id="PS50850">
    <property type="entry name" value="MFS"/>
    <property type="match status" value="1"/>
</dbReference>
<dbReference type="Gene3D" id="1.20.1250.20">
    <property type="entry name" value="MFS general substrate transporter like domains"/>
    <property type="match status" value="2"/>
</dbReference>
<protein>
    <recommendedName>
        <fullName evidence="6">Major facilitator superfamily (MFS) profile domain-containing protein</fullName>
    </recommendedName>
</protein>
<evidence type="ECO:0000313" key="7">
    <source>
        <dbReference type="EMBL" id="KAA8642767.1"/>
    </source>
</evidence>
<feature type="domain" description="Major facilitator superfamily (MFS) profile" evidence="6">
    <location>
        <begin position="43"/>
        <end position="424"/>
    </location>
</feature>
<feature type="transmembrane region" description="Helical" evidence="5">
    <location>
        <begin position="401"/>
        <end position="423"/>
    </location>
</feature>
<accession>A0A4S3JPH4</accession>
<dbReference type="Proteomes" id="UP000324241">
    <property type="component" value="Unassembled WGS sequence"/>
</dbReference>
<keyword evidence="9" id="KW-1185">Reference proteome</keyword>
<dbReference type="AlphaFoldDB" id="A0A4S3JPH4"/>
<feature type="transmembrane region" description="Helical" evidence="5">
    <location>
        <begin position="115"/>
        <end position="134"/>
    </location>
</feature>
<dbReference type="PANTHER" id="PTHR11360:SF234">
    <property type="entry name" value="MFS-TYPE TRANSPORTER DBAD-RELATED"/>
    <property type="match status" value="1"/>
</dbReference>
<evidence type="ECO:0000256" key="1">
    <source>
        <dbReference type="ARBA" id="ARBA00004141"/>
    </source>
</evidence>
<feature type="region of interest" description="Disordered" evidence="4">
    <location>
        <begin position="1"/>
        <end position="36"/>
    </location>
</feature>
<dbReference type="EMBL" id="QUQM01000005">
    <property type="protein sequence ID" value="KAA8642767.1"/>
    <property type="molecule type" value="Genomic_DNA"/>
</dbReference>
<organism evidence="8 9">
    <name type="scientific">Aspergillus tanneri</name>
    <dbReference type="NCBI Taxonomy" id="1220188"/>
    <lineage>
        <taxon>Eukaryota</taxon>
        <taxon>Fungi</taxon>
        <taxon>Dikarya</taxon>
        <taxon>Ascomycota</taxon>
        <taxon>Pezizomycotina</taxon>
        <taxon>Eurotiomycetes</taxon>
        <taxon>Eurotiomycetidae</taxon>
        <taxon>Eurotiales</taxon>
        <taxon>Aspergillaceae</taxon>
        <taxon>Aspergillus</taxon>
        <taxon>Aspergillus subgen. Circumdati</taxon>
    </lineage>
</organism>
<gene>
    <name evidence="7" type="ORF">ATNIH1004_009519</name>
    <name evidence="8" type="ORF">EYZ11_002934</name>
</gene>
<keyword evidence="5" id="KW-1133">Transmembrane helix</keyword>
<keyword evidence="3" id="KW-0663">Pyridoxal phosphate</keyword>
<feature type="transmembrane region" description="Helical" evidence="5">
    <location>
        <begin position="44"/>
        <end position="65"/>
    </location>
</feature>
<dbReference type="GeneID" id="54332221"/>
<evidence type="ECO:0000313" key="8">
    <source>
        <dbReference type="EMBL" id="THC97579.1"/>
    </source>
</evidence>
<dbReference type="RefSeq" id="XP_033422129.1">
    <property type="nucleotide sequence ID" value="XM_033574111.1"/>
</dbReference>
<dbReference type="GO" id="GO:0003824">
    <property type="term" value="F:catalytic activity"/>
    <property type="evidence" value="ECO:0007669"/>
    <property type="project" value="InterPro"/>
</dbReference>
<reference evidence="7 10" key="2">
    <citation type="submission" date="2019-08" db="EMBL/GenBank/DDBJ databases">
        <title>The genome sequence of a newly discovered highly antifungal drug resistant Aspergillus species, Aspergillus tanneri NIH 1004.</title>
        <authorList>
            <person name="Mounaud S."/>
            <person name="Singh I."/>
            <person name="Joardar V."/>
            <person name="Pakala S."/>
            <person name="Pakala S."/>
            <person name="Venepally P."/>
            <person name="Chung J.K."/>
            <person name="Losada L."/>
            <person name="Nierman W.C."/>
        </authorList>
    </citation>
    <scope>NUCLEOTIDE SEQUENCE [LARGE SCALE GENOMIC DNA]</scope>
    <source>
        <strain evidence="7 10">NIH1004</strain>
    </source>
</reference>
<dbReference type="Proteomes" id="UP000308092">
    <property type="component" value="Unassembled WGS sequence"/>
</dbReference>
<dbReference type="PROSITE" id="PS00105">
    <property type="entry name" value="AA_TRANSFER_CLASS_1"/>
    <property type="match status" value="1"/>
</dbReference>
<evidence type="ECO:0000313" key="10">
    <source>
        <dbReference type="Proteomes" id="UP000324241"/>
    </source>
</evidence>
<feature type="transmembrane region" description="Helical" evidence="5">
    <location>
        <begin position="172"/>
        <end position="191"/>
    </location>
</feature>
<dbReference type="EMBL" id="SOSA01000070">
    <property type="protein sequence ID" value="THC97579.1"/>
    <property type="molecule type" value="Genomic_DNA"/>
</dbReference>
<feature type="transmembrane region" description="Helical" evidence="5">
    <location>
        <begin position="246"/>
        <end position="269"/>
    </location>
</feature>
<dbReference type="InterPro" id="IPR011701">
    <property type="entry name" value="MFS"/>
</dbReference>
<evidence type="ECO:0000256" key="3">
    <source>
        <dbReference type="ARBA" id="ARBA00022898"/>
    </source>
</evidence>
<dbReference type="InterPro" id="IPR004838">
    <property type="entry name" value="NHTrfase_class1_PyrdxlP-BS"/>
</dbReference>
<feature type="transmembrane region" description="Helical" evidence="5">
    <location>
        <begin position="203"/>
        <end position="225"/>
    </location>
</feature>
<sequence length="432" mass="46863">MPDEPSTSDSRPSAADELDEKKSPSQPPPAENPWATRPNGGLRAWLQVAGSFFLAFNTWGMINTFGVYQTYYESGQLFKTSSSNISWIGSIQAFLLLLVGALAGPIYDAGYFRPLLFVGTFLVVFGQMMTSLVHEFWQALLAQGFCIGIGAGCLFVPSVAILPTYFTSKMPLAVGIAASGSSLGGLVYPIAFQRLLQQIGFGWATRVLGFLFLATLMIPIALMRVRILPPKKRELWDWQAFKEPQFVIFAVSLLIGFMGLYVPFFYIQFFAETRNITEGDLAFYLLAILNAGSVFGRILPNFVAGYLGPMNMLVFCVTITAILIWTLLSVHTLGGVVVFCLIFGFFSGTFVSLPPTVFVSLTKNHAMIGTRMGMGFSIISLGALAGTPIAGAILGDHGFGAVWNFSAAMVIASGVGVTIARFFENKDPKAKV</sequence>
<feature type="transmembrane region" description="Helical" evidence="5">
    <location>
        <begin position="336"/>
        <end position="361"/>
    </location>
</feature>
<comment type="caution">
    <text evidence="8">The sequence shown here is derived from an EMBL/GenBank/DDBJ whole genome shotgun (WGS) entry which is preliminary data.</text>
</comment>